<keyword evidence="4 18" id="KW-0963">Cytoplasm</keyword>
<dbReference type="CDD" id="cd03353">
    <property type="entry name" value="LbH_GlmU_C"/>
    <property type="match status" value="1"/>
</dbReference>
<dbReference type="Pfam" id="PF00132">
    <property type="entry name" value="Hexapep"/>
    <property type="match status" value="2"/>
</dbReference>
<dbReference type="GO" id="GO:0071555">
    <property type="term" value="P:cell wall organization"/>
    <property type="evidence" value="ECO:0007669"/>
    <property type="project" value="UniProtKB-KW"/>
</dbReference>
<dbReference type="InterPro" id="IPR018357">
    <property type="entry name" value="Hexapep_transf_CS"/>
</dbReference>
<feature type="binding site" evidence="18">
    <location>
        <position position="171"/>
    </location>
    <ligand>
        <name>UDP-N-acetyl-alpha-D-glucosamine</name>
        <dbReference type="ChEBI" id="CHEBI:57705"/>
    </ligand>
</feature>
<feature type="region of interest" description="Linker" evidence="18">
    <location>
        <begin position="231"/>
        <end position="251"/>
    </location>
</feature>
<dbReference type="InterPro" id="IPR025877">
    <property type="entry name" value="MobA-like_NTP_Trfase"/>
</dbReference>
<keyword evidence="11 18" id="KW-0573">Peptidoglycan synthesis</keyword>
<evidence type="ECO:0000256" key="14">
    <source>
        <dbReference type="ARBA" id="ARBA00023316"/>
    </source>
</evidence>
<keyword evidence="6 18" id="KW-0548">Nucleotidyltransferase</keyword>
<feature type="region of interest" description="Pyrophosphorylase" evidence="18">
    <location>
        <begin position="1"/>
        <end position="230"/>
    </location>
</feature>
<comment type="caution">
    <text evidence="18">Lacks conserved residue(s) required for the propagation of feature annotation.</text>
</comment>
<sequence>MTRSCLAVVLAAGDGTRMKSSKSKVLHPVGNLPMIAHVVGAAQAAAVDALAVVVGRDSDAVAEAANSAVPVSTHMQKERLGTAHAVLAARDDIAKGYDDLLVLFGDTPLVSPQTLKQARASLADGADVVVIGFRPDNPHGYGRLIEEHGELLAIREHRDASEEERKITFCNGGMMAVSGRLALELLDAVENDNAKGEYYLTDIVGIARSRGGRVIAIEASAEEVLGVDTRVGLARVEALWQAAKRHDLMTAGVSMTAPETVFLSHDTLIEADAMIEPNVVFGPGVTIASGAIIKSFSHLEGATVAKGCTVGPFARLRPGADLQDKAKVGNFCEVKNAVLGTGAKVNHLTYVGDADIGAGSNIGAGTVTCNYDGFNKHRTIIGEGAFIGSNSSLVAPVEIGSQAYVASGSVITGNVEGDSLAFGRAQQVNKQGLGRKLRERLQADKQRRQKDET</sequence>
<dbReference type="GO" id="GO:0003977">
    <property type="term" value="F:UDP-N-acetylglucosamine diphosphorylase activity"/>
    <property type="evidence" value="ECO:0007669"/>
    <property type="project" value="UniProtKB-UniRule"/>
</dbReference>
<feature type="binding site" evidence="18">
    <location>
        <begin position="81"/>
        <end position="82"/>
    </location>
    <ligand>
        <name>UDP-N-acetyl-alpha-D-glucosamine</name>
        <dbReference type="ChEBI" id="CHEBI:57705"/>
    </ligand>
</feature>
<evidence type="ECO:0000259" key="20">
    <source>
        <dbReference type="Pfam" id="PF12804"/>
    </source>
</evidence>
<feature type="binding site" evidence="18">
    <location>
        <position position="389"/>
    </location>
    <ligand>
        <name>acetyl-CoA</name>
        <dbReference type="ChEBI" id="CHEBI:57288"/>
    </ligand>
</feature>
<proteinExistence type="inferred from homology"/>
<feature type="region of interest" description="N-acetyltransferase" evidence="18">
    <location>
        <begin position="252"/>
        <end position="453"/>
    </location>
</feature>
<keyword evidence="13 18" id="KW-0012">Acyltransferase</keyword>
<dbReference type="EC" id="2.3.1.157" evidence="18"/>
<comment type="caution">
    <text evidence="21">The sequence shown here is derived from an EMBL/GenBank/DDBJ whole genome shotgun (WGS) entry which is preliminary data.</text>
</comment>
<evidence type="ECO:0000256" key="18">
    <source>
        <dbReference type="HAMAP-Rule" id="MF_01631"/>
    </source>
</evidence>
<keyword evidence="7 18" id="KW-0479">Metal-binding</keyword>
<dbReference type="RefSeq" id="WP_267990003.1">
    <property type="nucleotide sequence ID" value="NZ_JAPJZI010000001.1"/>
</dbReference>
<dbReference type="Gene3D" id="3.90.550.10">
    <property type="entry name" value="Spore Coat Polysaccharide Biosynthesis Protein SpsA, Chain A"/>
    <property type="match status" value="1"/>
</dbReference>
<feature type="binding site" evidence="18">
    <location>
        <position position="106"/>
    </location>
    <ligand>
        <name>Mg(2+)</name>
        <dbReference type="ChEBI" id="CHEBI:18420"/>
    </ligand>
</feature>
<comment type="catalytic activity">
    <reaction evidence="15 18">
        <text>alpha-D-glucosamine 1-phosphate + acetyl-CoA = N-acetyl-alpha-D-glucosamine 1-phosphate + CoA + H(+)</text>
        <dbReference type="Rhea" id="RHEA:13725"/>
        <dbReference type="ChEBI" id="CHEBI:15378"/>
        <dbReference type="ChEBI" id="CHEBI:57287"/>
        <dbReference type="ChEBI" id="CHEBI:57288"/>
        <dbReference type="ChEBI" id="CHEBI:57776"/>
        <dbReference type="ChEBI" id="CHEBI:58516"/>
        <dbReference type="EC" id="2.3.1.157"/>
    </reaction>
</comment>
<dbReference type="GO" id="GO:0019134">
    <property type="term" value="F:glucosamine-1-phosphate N-acetyltransferase activity"/>
    <property type="evidence" value="ECO:0007669"/>
    <property type="project" value="UniProtKB-UniRule"/>
</dbReference>
<evidence type="ECO:0000256" key="9">
    <source>
        <dbReference type="ARBA" id="ARBA00022842"/>
    </source>
</evidence>
<keyword evidence="14 18" id="KW-0961">Cell wall biogenesis/degradation</keyword>
<reference evidence="21" key="1">
    <citation type="submission" date="2022-11" db="EMBL/GenBank/DDBJ databases">
        <title>Draft genome sequence of Hoeflea poritis E7-10 and Hoeflea prorocentri PM5-8, separated from scleractinian coral Porites lutea and marine dinoflagellate.</title>
        <authorList>
            <person name="Zhang G."/>
            <person name="Wei Q."/>
            <person name="Cai L."/>
        </authorList>
    </citation>
    <scope>NUCLEOTIDE SEQUENCE</scope>
    <source>
        <strain evidence="21">PM5-8</strain>
    </source>
</reference>
<feature type="domain" description="MobA-like NTP transferase" evidence="20">
    <location>
        <begin position="7"/>
        <end position="139"/>
    </location>
</feature>
<comment type="subcellular location">
    <subcellularLocation>
        <location evidence="1 18">Cytoplasm</location>
    </subcellularLocation>
</comment>
<dbReference type="GO" id="GO:0009245">
    <property type="term" value="P:lipid A biosynthetic process"/>
    <property type="evidence" value="ECO:0007669"/>
    <property type="project" value="UniProtKB-UniRule"/>
</dbReference>
<dbReference type="GO" id="GO:0005737">
    <property type="term" value="C:cytoplasm"/>
    <property type="evidence" value="ECO:0007669"/>
    <property type="project" value="UniProtKB-SubCell"/>
</dbReference>
<feature type="binding site" evidence="18">
    <location>
        <position position="407"/>
    </location>
    <ligand>
        <name>acetyl-CoA</name>
        <dbReference type="ChEBI" id="CHEBI:57288"/>
    </ligand>
</feature>
<feature type="binding site" evidence="18">
    <location>
        <position position="142"/>
    </location>
    <ligand>
        <name>UDP-N-acetyl-alpha-D-glucosamine</name>
        <dbReference type="ChEBI" id="CHEBI:57705"/>
    </ligand>
</feature>
<evidence type="ECO:0000256" key="5">
    <source>
        <dbReference type="ARBA" id="ARBA00022679"/>
    </source>
</evidence>
<comment type="catalytic activity">
    <reaction evidence="16 18">
        <text>N-acetyl-alpha-D-glucosamine 1-phosphate + UTP + H(+) = UDP-N-acetyl-alpha-D-glucosamine + diphosphate</text>
        <dbReference type="Rhea" id="RHEA:13509"/>
        <dbReference type="ChEBI" id="CHEBI:15378"/>
        <dbReference type="ChEBI" id="CHEBI:33019"/>
        <dbReference type="ChEBI" id="CHEBI:46398"/>
        <dbReference type="ChEBI" id="CHEBI:57705"/>
        <dbReference type="ChEBI" id="CHEBI:57776"/>
        <dbReference type="EC" id="2.7.7.23"/>
    </reaction>
</comment>
<comment type="similarity">
    <text evidence="2 18">In the C-terminal section; belongs to the transferase hexapeptide repeat family.</text>
</comment>
<evidence type="ECO:0000256" key="7">
    <source>
        <dbReference type="ARBA" id="ARBA00022723"/>
    </source>
</evidence>
<protein>
    <recommendedName>
        <fullName evidence="18">Bifunctional protein GlmU</fullName>
    </recommendedName>
    <domain>
        <recommendedName>
            <fullName evidence="18">UDP-N-acetylglucosamine pyrophosphorylase</fullName>
            <ecNumber evidence="18">2.7.7.23</ecNumber>
        </recommendedName>
        <alternativeName>
            <fullName evidence="18">N-acetylglucosamine-1-phosphate uridyltransferase</fullName>
        </alternativeName>
    </domain>
    <domain>
        <recommendedName>
            <fullName evidence="18">Glucosamine-1-phosphate N-acetyltransferase</fullName>
            <ecNumber evidence="18">2.3.1.157</ecNumber>
        </recommendedName>
    </domain>
</protein>
<feature type="compositionally biased region" description="Basic and acidic residues" evidence="19">
    <location>
        <begin position="439"/>
        <end position="453"/>
    </location>
</feature>
<feature type="active site" description="Proton acceptor" evidence="18">
    <location>
        <position position="347"/>
    </location>
</feature>
<dbReference type="InterPro" id="IPR001451">
    <property type="entry name" value="Hexapep"/>
</dbReference>
<feature type="binding site" evidence="18">
    <location>
        <position position="317"/>
    </location>
    <ligand>
        <name>UDP-N-acetyl-alpha-D-glucosamine</name>
        <dbReference type="ChEBI" id="CHEBI:57705"/>
    </ligand>
</feature>
<dbReference type="PROSITE" id="PS00101">
    <property type="entry name" value="HEXAPEP_TRANSFERASES"/>
    <property type="match status" value="1"/>
</dbReference>
<evidence type="ECO:0000313" key="22">
    <source>
        <dbReference type="Proteomes" id="UP001151234"/>
    </source>
</evidence>
<feature type="region of interest" description="Disordered" evidence="19">
    <location>
        <begin position="433"/>
        <end position="453"/>
    </location>
</feature>
<keyword evidence="22" id="KW-1185">Reference proteome</keyword>
<evidence type="ECO:0000256" key="13">
    <source>
        <dbReference type="ARBA" id="ARBA00023315"/>
    </source>
</evidence>
<comment type="similarity">
    <text evidence="3 18">In the N-terminal section; belongs to the N-acetylglucosamine-1-phosphate uridyltransferase family.</text>
</comment>
<evidence type="ECO:0000256" key="19">
    <source>
        <dbReference type="SAM" id="MobiDB-lite"/>
    </source>
</evidence>
<dbReference type="PANTHER" id="PTHR43584">
    <property type="entry name" value="NUCLEOTIDYL TRANSFERASE"/>
    <property type="match status" value="1"/>
</dbReference>
<evidence type="ECO:0000256" key="12">
    <source>
        <dbReference type="ARBA" id="ARBA00023268"/>
    </source>
</evidence>
<comment type="subunit">
    <text evidence="18">Homotrimer.</text>
</comment>
<comment type="cofactor">
    <cofactor evidence="18">
        <name>Mg(2+)</name>
        <dbReference type="ChEBI" id="CHEBI:18420"/>
    </cofactor>
    <text evidence="18">Binds 1 Mg(2+) ion per subunit.</text>
</comment>
<evidence type="ECO:0000256" key="16">
    <source>
        <dbReference type="ARBA" id="ARBA00048493"/>
    </source>
</evidence>
<evidence type="ECO:0000256" key="2">
    <source>
        <dbReference type="ARBA" id="ARBA00007707"/>
    </source>
</evidence>
<dbReference type="EC" id="2.7.7.23" evidence="18"/>
<evidence type="ECO:0000256" key="1">
    <source>
        <dbReference type="ARBA" id="ARBA00004496"/>
    </source>
</evidence>
<dbReference type="PANTHER" id="PTHR43584:SF3">
    <property type="entry name" value="BIFUNCTIONAL PROTEIN GLMU"/>
    <property type="match status" value="1"/>
</dbReference>
<evidence type="ECO:0000256" key="15">
    <source>
        <dbReference type="ARBA" id="ARBA00048247"/>
    </source>
</evidence>
<evidence type="ECO:0000256" key="4">
    <source>
        <dbReference type="ARBA" id="ARBA00022490"/>
    </source>
</evidence>
<feature type="binding site" evidence="18">
    <location>
        <position position="76"/>
    </location>
    <ligand>
        <name>UDP-N-acetyl-alpha-D-glucosamine</name>
        <dbReference type="ChEBI" id="CHEBI:57705"/>
    </ligand>
</feature>
<feature type="binding site" evidence="18">
    <location>
        <position position="156"/>
    </location>
    <ligand>
        <name>UDP-N-acetyl-alpha-D-glucosamine</name>
        <dbReference type="ChEBI" id="CHEBI:57705"/>
    </ligand>
</feature>
<evidence type="ECO:0000256" key="10">
    <source>
        <dbReference type="ARBA" id="ARBA00022960"/>
    </source>
</evidence>
<name>A0A9X3UGD6_9HYPH</name>
<comment type="function">
    <text evidence="17 18">Catalyzes the last two sequential reactions in the de novo biosynthetic pathway for UDP-N-acetylglucosamine (UDP-GlcNAc). The C-terminal domain catalyzes the transfer of acetyl group from acetyl coenzyme A to glucosamine-1-phosphate (GlcN-1-P) to produce N-acetylglucosamine-1-phosphate (GlcNAc-1-P), which is converted into UDP-GlcNAc by the transfer of uridine 5-monophosphate (from uridine 5-triphosphate), a reaction catalyzed by the N-terminal domain.</text>
</comment>
<dbReference type="GO" id="GO:0008360">
    <property type="term" value="P:regulation of cell shape"/>
    <property type="evidence" value="ECO:0007669"/>
    <property type="project" value="UniProtKB-KW"/>
</dbReference>
<feature type="binding site" evidence="18">
    <location>
        <position position="24"/>
    </location>
    <ligand>
        <name>UDP-N-acetyl-alpha-D-glucosamine</name>
        <dbReference type="ChEBI" id="CHEBI:57705"/>
    </ligand>
</feature>
<evidence type="ECO:0000313" key="21">
    <source>
        <dbReference type="EMBL" id="MDA5398592.1"/>
    </source>
</evidence>
<dbReference type="InterPro" id="IPR038009">
    <property type="entry name" value="GlmU_C_LbH"/>
</dbReference>
<evidence type="ECO:0000256" key="11">
    <source>
        <dbReference type="ARBA" id="ARBA00022984"/>
    </source>
</evidence>
<keyword evidence="10 18" id="KW-0133">Cell shape</keyword>
<dbReference type="InterPro" id="IPR011004">
    <property type="entry name" value="Trimer_LpxA-like_sf"/>
</dbReference>
<dbReference type="HAMAP" id="MF_01631">
    <property type="entry name" value="GlmU"/>
    <property type="match status" value="1"/>
</dbReference>
<feature type="binding site" evidence="18">
    <location>
        <position position="350"/>
    </location>
    <ligand>
        <name>UDP-N-acetyl-alpha-D-glucosamine</name>
        <dbReference type="ChEBI" id="CHEBI:57705"/>
    </ligand>
</feature>
<dbReference type="NCBIfam" id="NF010933">
    <property type="entry name" value="PRK14353.1"/>
    <property type="match status" value="1"/>
</dbReference>
<keyword evidence="8 18" id="KW-0677">Repeat</keyword>
<dbReference type="Pfam" id="PF12804">
    <property type="entry name" value="NTP_transf_3"/>
    <property type="match status" value="1"/>
</dbReference>
<feature type="binding site" evidence="18">
    <location>
        <position position="361"/>
    </location>
    <ligand>
        <name>UDP-N-acetyl-alpha-D-glucosamine</name>
        <dbReference type="ChEBI" id="CHEBI:57705"/>
    </ligand>
</feature>
<comment type="pathway">
    <text evidence="18">Bacterial outer membrane biogenesis; LPS lipid A biosynthesis.</text>
</comment>
<comment type="pathway">
    <text evidence="18">Nucleotide-sugar biosynthesis; UDP-N-acetyl-alpha-D-glucosamine biosynthesis; N-acetyl-alpha-D-glucosamine 1-phosphate from alpha-D-glucosamine 6-phosphate (route II): step 2/2.</text>
</comment>
<keyword evidence="9 18" id="KW-0460">Magnesium</keyword>
<dbReference type="CDD" id="cd02540">
    <property type="entry name" value="GT2_GlmU_N_bac"/>
    <property type="match status" value="1"/>
</dbReference>
<keyword evidence="12 18" id="KW-0511">Multifunctional enzyme</keyword>
<keyword evidence="5 18" id="KW-0808">Transferase</keyword>
<accession>A0A9X3UGD6</accession>
<dbReference type="Proteomes" id="UP001151234">
    <property type="component" value="Unassembled WGS sequence"/>
</dbReference>
<evidence type="ECO:0000256" key="6">
    <source>
        <dbReference type="ARBA" id="ARBA00022695"/>
    </source>
</evidence>
<dbReference type="InterPro" id="IPR005882">
    <property type="entry name" value="Bifunctional_GlmU"/>
</dbReference>
<feature type="binding site" evidence="18">
    <location>
        <position position="364"/>
    </location>
    <ligand>
        <name>acetyl-CoA</name>
        <dbReference type="ChEBI" id="CHEBI:57288"/>
    </ligand>
</feature>
<dbReference type="AlphaFoldDB" id="A0A9X3UGD6"/>
<evidence type="ECO:0000256" key="8">
    <source>
        <dbReference type="ARBA" id="ARBA00022737"/>
    </source>
</evidence>
<dbReference type="Gene3D" id="2.160.10.10">
    <property type="entry name" value="Hexapeptide repeat proteins"/>
    <property type="match status" value="1"/>
</dbReference>
<dbReference type="NCBIfam" id="TIGR01173">
    <property type="entry name" value="glmU"/>
    <property type="match status" value="1"/>
</dbReference>
<dbReference type="SUPFAM" id="SSF51161">
    <property type="entry name" value="Trimeric LpxA-like enzymes"/>
    <property type="match status" value="1"/>
</dbReference>
<dbReference type="GO" id="GO:0009252">
    <property type="term" value="P:peptidoglycan biosynthetic process"/>
    <property type="evidence" value="ECO:0007669"/>
    <property type="project" value="UniProtKB-UniRule"/>
</dbReference>
<comment type="pathway">
    <text evidence="18">Nucleotide-sugar biosynthesis; UDP-N-acetyl-alpha-D-glucosamine biosynthesis; UDP-N-acetyl-alpha-D-glucosamine from N-acetyl-alpha-D-glucosamine 1-phosphate: step 1/1.</text>
</comment>
<dbReference type="SUPFAM" id="SSF53448">
    <property type="entry name" value="Nucleotide-diphospho-sugar transferases"/>
    <property type="match status" value="1"/>
</dbReference>
<feature type="binding site" evidence="18">
    <location>
        <begin position="10"/>
        <end position="13"/>
    </location>
    <ligand>
        <name>UDP-N-acetyl-alpha-D-glucosamine</name>
        <dbReference type="ChEBI" id="CHEBI:57705"/>
    </ligand>
</feature>
<dbReference type="EMBL" id="JAPJZI010000001">
    <property type="protein sequence ID" value="MDA5398592.1"/>
    <property type="molecule type" value="Genomic_DNA"/>
</dbReference>
<dbReference type="GO" id="GO:0000902">
    <property type="term" value="P:cell morphogenesis"/>
    <property type="evidence" value="ECO:0007669"/>
    <property type="project" value="UniProtKB-UniRule"/>
</dbReference>
<evidence type="ECO:0000256" key="3">
    <source>
        <dbReference type="ARBA" id="ARBA00007947"/>
    </source>
</evidence>
<dbReference type="GO" id="GO:0000287">
    <property type="term" value="F:magnesium ion binding"/>
    <property type="evidence" value="ECO:0007669"/>
    <property type="project" value="UniProtKB-UniRule"/>
</dbReference>
<evidence type="ECO:0000256" key="17">
    <source>
        <dbReference type="ARBA" id="ARBA00049628"/>
    </source>
</evidence>
<dbReference type="InterPro" id="IPR050065">
    <property type="entry name" value="GlmU-like"/>
</dbReference>
<dbReference type="GO" id="GO:0016020">
    <property type="term" value="C:membrane"/>
    <property type="evidence" value="ECO:0007669"/>
    <property type="project" value="GOC"/>
</dbReference>
<organism evidence="21 22">
    <name type="scientific">Hoeflea prorocentri</name>
    <dbReference type="NCBI Taxonomy" id="1922333"/>
    <lineage>
        <taxon>Bacteria</taxon>
        <taxon>Pseudomonadati</taxon>
        <taxon>Pseudomonadota</taxon>
        <taxon>Alphaproteobacteria</taxon>
        <taxon>Hyphomicrobiales</taxon>
        <taxon>Rhizobiaceae</taxon>
        <taxon>Hoeflea</taxon>
    </lineage>
</organism>
<feature type="binding site" evidence="18">
    <location>
        <begin position="370"/>
        <end position="371"/>
    </location>
    <ligand>
        <name>acetyl-CoA</name>
        <dbReference type="ChEBI" id="CHEBI:57288"/>
    </ligand>
</feature>
<gene>
    <name evidence="18 21" type="primary">glmU</name>
    <name evidence="21" type="ORF">OQ273_08420</name>
</gene>
<dbReference type="InterPro" id="IPR029044">
    <property type="entry name" value="Nucleotide-diphossugar_trans"/>
</dbReference>
<feature type="binding site" evidence="18">
    <location>
        <position position="335"/>
    </location>
    <ligand>
        <name>UDP-N-acetyl-alpha-D-glucosamine</name>
        <dbReference type="ChEBI" id="CHEBI:57705"/>
    </ligand>
</feature>
<dbReference type="GO" id="GO:0006048">
    <property type="term" value="P:UDP-N-acetylglucosamine biosynthetic process"/>
    <property type="evidence" value="ECO:0007669"/>
    <property type="project" value="InterPro"/>
</dbReference>
<feature type="binding site" evidence="18">
    <location>
        <position position="424"/>
    </location>
    <ligand>
        <name>acetyl-CoA</name>
        <dbReference type="ChEBI" id="CHEBI:57288"/>
    </ligand>
</feature>